<dbReference type="PANTHER" id="PTHR47893">
    <property type="entry name" value="REGULATORY PROTEIN PCHR"/>
    <property type="match status" value="1"/>
</dbReference>
<feature type="domain" description="HTH araC/xylS-type" evidence="4">
    <location>
        <begin position="195"/>
        <end position="293"/>
    </location>
</feature>
<dbReference type="RefSeq" id="WP_266057893.1">
    <property type="nucleotide sequence ID" value="NZ_JAPFQN010000009.1"/>
</dbReference>
<dbReference type="PRINTS" id="PR00032">
    <property type="entry name" value="HTHARAC"/>
</dbReference>
<reference evidence="5 6" key="1">
    <citation type="submission" date="2022-11" db="EMBL/GenBank/DDBJ databases">
        <title>The characterization of three novel Bacteroidetes species and genomic analysis of their roles in tidal elemental geochemical cycles.</title>
        <authorList>
            <person name="Ma K."/>
        </authorList>
    </citation>
    <scope>NUCLEOTIDE SEQUENCE [LARGE SCALE GENOMIC DNA]</scope>
    <source>
        <strain evidence="5 6">M17</strain>
    </source>
</reference>
<dbReference type="PANTHER" id="PTHR47893:SF1">
    <property type="entry name" value="REGULATORY PROTEIN PCHR"/>
    <property type="match status" value="1"/>
</dbReference>
<evidence type="ECO:0000256" key="2">
    <source>
        <dbReference type="ARBA" id="ARBA00023125"/>
    </source>
</evidence>
<gene>
    <name evidence="5" type="ORF">OO013_15765</name>
</gene>
<evidence type="ECO:0000259" key="4">
    <source>
        <dbReference type="PROSITE" id="PS01124"/>
    </source>
</evidence>
<comment type="caution">
    <text evidence="5">The sequence shown here is derived from an EMBL/GenBank/DDBJ whole genome shotgun (WGS) entry which is preliminary data.</text>
</comment>
<organism evidence="5 6">
    <name type="scientific">Mangrovivirga halotolerans</name>
    <dbReference type="NCBI Taxonomy" id="2993936"/>
    <lineage>
        <taxon>Bacteria</taxon>
        <taxon>Pseudomonadati</taxon>
        <taxon>Bacteroidota</taxon>
        <taxon>Cytophagia</taxon>
        <taxon>Cytophagales</taxon>
        <taxon>Mangrovivirgaceae</taxon>
        <taxon>Mangrovivirga</taxon>
    </lineage>
</organism>
<dbReference type="Pfam" id="PF12833">
    <property type="entry name" value="HTH_18"/>
    <property type="match status" value="1"/>
</dbReference>
<proteinExistence type="predicted"/>
<dbReference type="PROSITE" id="PS01124">
    <property type="entry name" value="HTH_ARAC_FAMILY_2"/>
    <property type="match status" value="1"/>
</dbReference>
<dbReference type="EMBL" id="JAPFQN010000009">
    <property type="protein sequence ID" value="MCX2745335.1"/>
    <property type="molecule type" value="Genomic_DNA"/>
</dbReference>
<accession>A0ABT3RUM2</accession>
<evidence type="ECO:0000313" key="5">
    <source>
        <dbReference type="EMBL" id="MCX2745335.1"/>
    </source>
</evidence>
<keyword evidence="1" id="KW-0805">Transcription regulation</keyword>
<dbReference type="InterPro" id="IPR053142">
    <property type="entry name" value="PchR_regulatory_protein"/>
</dbReference>
<keyword evidence="3" id="KW-0804">Transcription</keyword>
<dbReference type="InterPro" id="IPR020449">
    <property type="entry name" value="Tscrpt_reg_AraC-type_HTH"/>
</dbReference>
<dbReference type="Proteomes" id="UP001209885">
    <property type="component" value="Unassembled WGS sequence"/>
</dbReference>
<dbReference type="InterPro" id="IPR018060">
    <property type="entry name" value="HTH_AraC"/>
</dbReference>
<keyword evidence="6" id="KW-1185">Reference proteome</keyword>
<dbReference type="Gene3D" id="1.10.10.60">
    <property type="entry name" value="Homeodomain-like"/>
    <property type="match status" value="2"/>
</dbReference>
<dbReference type="SMART" id="SM00342">
    <property type="entry name" value="HTH_ARAC"/>
    <property type="match status" value="1"/>
</dbReference>
<dbReference type="SUPFAM" id="SSF46689">
    <property type="entry name" value="Homeodomain-like"/>
    <property type="match status" value="2"/>
</dbReference>
<keyword evidence="2" id="KW-0238">DNA-binding</keyword>
<sequence length="309" mass="35668">MNKTNNIENRISKTWELDKLSISHNVIDYKDFGRTKSRNDSDLVRLHFGLHGSYQFNYTQLGSSFDLSGSHNNIMYSEGLEIEVENRSQRIETFGINFTSESFIEIAQNGNEPLKRFADKVLKKENSILSNHWKTNNFKIQQVIKEILDCPYQQELKDLFLLSKSIELLVLQADLYQQEENNLFIKTTKDRDKLIEAKELLNSRIDNPPTITELSKLSGINEYKLKKGFKELFGTTIFGYIHKSRMSLAKKLLLGTDKSAKEIAYQTGYNSPQHFSTAFKKEYGISPNSVRVNPDSVITQIEKKSNLDF</sequence>
<evidence type="ECO:0000313" key="6">
    <source>
        <dbReference type="Proteomes" id="UP001209885"/>
    </source>
</evidence>
<protein>
    <submittedName>
        <fullName evidence="5">AraC family transcriptional regulator</fullName>
    </submittedName>
</protein>
<name>A0ABT3RUM2_9BACT</name>
<evidence type="ECO:0000256" key="1">
    <source>
        <dbReference type="ARBA" id="ARBA00023015"/>
    </source>
</evidence>
<dbReference type="InterPro" id="IPR009057">
    <property type="entry name" value="Homeodomain-like_sf"/>
</dbReference>
<evidence type="ECO:0000256" key="3">
    <source>
        <dbReference type="ARBA" id="ARBA00023163"/>
    </source>
</evidence>